<feature type="coiled-coil region" evidence="7">
    <location>
        <begin position="3"/>
        <end position="30"/>
    </location>
</feature>
<dbReference type="InterPro" id="IPR003761">
    <property type="entry name" value="Exonuc_VII_S"/>
</dbReference>
<sequence length="76" mass="8901">MSNLNFEEALTKLEEAVNKLEKEQLSLDDSLKIFEEGINLYRLCSKELNEVEKKINTIVEENGEFKEVPFEYEEGE</sequence>
<dbReference type="Pfam" id="PF02609">
    <property type="entry name" value="Exonuc_VII_S"/>
    <property type="match status" value="1"/>
</dbReference>
<evidence type="ECO:0000313" key="8">
    <source>
        <dbReference type="EMBL" id="MBU5677562.1"/>
    </source>
</evidence>
<dbReference type="NCBIfam" id="NF002140">
    <property type="entry name" value="PRK00977.1-4"/>
    <property type="match status" value="1"/>
</dbReference>
<dbReference type="EC" id="3.1.11.6" evidence="6"/>
<gene>
    <name evidence="6" type="primary">xseB</name>
    <name evidence="8" type="ORF">KQI88_14150</name>
</gene>
<proteinExistence type="inferred from homology"/>
<organism evidence="8 9">
    <name type="scientific">Alkaliphilus flagellatus</name>
    <dbReference type="NCBI Taxonomy" id="2841507"/>
    <lineage>
        <taxon>Bacteria</taxon>
        <taxon>Bacillati</taxon>
        <taxon>Bacillota</taxon>
        <taxon>Clostridia</taxon>
        <taxon>Peptostreptococcales</taxon>
        <taxon>Natronincolaceae</taxon>
        <taxon>Alkaliphilus</taxon>
    </lineage>
</organism>
<evidence type="ECO:0000256" key="2">
    <source>
        <dbReference type="ARBA" id="ARBA00022490"/>
    </source>
</evidence>
<comment type="catalytic activity">
    <reaction evidence="6">
        <text>Exonucleolytic cleavage in either 5'- to 3'- or 3'- to 5'-direction to yield nucleoside 5'-phosphates.</text>
        <dbReference type="EC" id="3.1.11.6"/>
    </reaction>
</comment>
<evidence type="ECO:0000256" key="3">
    <source>
        <dbReference type="ARBA" id="ARBA00022722"/>
    </source>
</evidence>
<comment type="subcellular location">
    <subcellularLocation>
        <location evidence="6">Cytoplasm</location>
    </subcellularLocation>
</comment>
<evidence type="ECO:0000313" key="9">
    <source>
        <dbReference type="Proteomes" id="UP000779508"/>
    </source>
</evidence>
<name>A0ABS6G4Z5_9FIRM</name>
<comment type="subunit">
    <text evidence="6">Heterooligomer composed of large and small subunits.</text>
</comment>
<evidence type="ECO:0000256" key="6">
    <source>
        <dbReference type="HAMAP-Rule" id="MF_00337"/>
    </source>
</evidence>
<comment type="caution">
    <text evidence="8">The sequence shown here is derived from an EMBL/GenBank/DDBJ whole genome shotgun (WGS) entry which is preliminary data.</text>
</comment>
<dbReference type="NCBIfam" id="TIGR01280">
    <property type="entry name" value="xseB"/>
    <property type="match status" value="1"/>
</dbReference>
<evidence type="ECO:0000256" key="7">
    <source>
        <dbReference type="SAM" id="Coils"/>
    </source>
</evidence>
<dbReference type="RefSeq" id="WP_212377900.1">
    <property type="nucleotide sequence ID" value="NZ_JAHLQK010000005.1"/>
</dbReference>
<dbReference type="Proteomes" id="UP000779508">
    <property type="component" value="Unassembled WGS sequence"/>
</dbReference>
<dbReference type="EMBL" id="JAHLQK010000005">
    <property type="protein sequence ID" value="MBU5677562.1"/>
    <property type="molecule type" value="Genomic_DNA"/>
</dbReference>
<evidence type="ECO:0000256" key="5">
    <source>
        <dbReference type="ARBA" id="ARBA00022839"/>
    </source>
</evidence>
<keyword evidence="5 6" id="KW-0269">Exonuclease</keyword>
<evidence type="ECO:0000256" key="1">
    <source>
        <dbReference type="ARBA" id="ARBA00009998"/>
    </source>
</evidence>
<dbReference type="Gene3D" id="1.10.287.1040">
    <property type="entry name" value="Exonuclease VII, small subunit"/>
    <property type="match status" value="1"/>
</dbReference>
<protein>
    <recommendedName>
        <fullName evidence="6">Exodeoxyribonuclease 7 small subunit</fullName>
        <ecNumber evidence="6">3.1.11.6</ecNumber>
    </recommendedName>
    <alternativeName>
        <fullName evidence="6">Exodeoxyribonuclease VII small subunit</fullName>
        <shortName evidence="6">Exonuclease VII small subunit</shortName>
    </alternativeName>
</protein>
<keyword evidence="2 6" id="KW-0963">Cytoplasm</keyword>
<dbReference type="PANTHER" id="PTHR34137">
    <property type="entry name" value="EXODEOXYRIBONUCLEASE 7 SMALL SUBUNIT"/>
    <property type="match status" value="1"/>
</dbReference>
<dbReference type="PIRSF" id="PIRSF006488">
    <property type="entry name" value="Exonuc_VII_S"/>
    <property type="match status" value="1"/>
</dbReference>
<keyword evidence="7" id="KW-0175">Coiled coil</keyword>
<dbReference type="GO" id="GO:0008855">
    <property type="term" value="F:exodeoxyribonuclease VII activity"/>
    <property type="evidence" value="ECO:0007669"/>
    <property type="project" value="UniProtKB-EC"/>
</dbReference>
<dbReference type="PANTHER" id="PTHR34137:SF1">
    <property type="entry name" value="EXODEOXYRIBONUCLEASE 7 SMALL SUBUNIT"/>
    <property type="match status" value="1"/>
</dbReference>
<keyword evidence="4 6" id="KW-0378">Hydrolase</keyword>
<accession>A0ABS6G4Z5</accession>
<reference evidence="8 9" key="1">
    <citation type="submission" date="2021-06" db="EMBL/GenBank/DDBJ databases">
        <authorList>
            <person name="Sun Q."/>
            <person name="Li D."/>
        </authorList>
    </citation>
    <scope>NUCLEOTIDE SEQUENCE [LARGE SCALE GENOMIC DNA]</scope>
    <source>
        <strain evidence="8 9">MSJ-5</strain>
    </source>
</reference>
<evidence type="ECO:0000256" key="4">
    <source>
        <dbReference type="ARBA" id="ARBA00022801"/>
    </source>
</evidence>
<keyword evidence="3 6" id="KW-0540">Nuclease</keyword>
<dbReference type="SUPFAM" id="SSF116842">
    <property type="entry name" value="XseB-like"/>
    <property type="match status" value="1"/>
</dbReference>
<dbReference type="HAMAP" id="MF_00337">
    <property type="entry name" value="Exonuc_7_S"/>
    <property type="match status" value="1"/>
</dbReference>
<dbReference type="InterPro" id="IPR037004">
    <property type="entry name" value="Exonuc_VII_ssu_sf"/>
</dbReference>
<comment type="similarity">
    <text evidence="1 6">Belongs to the XseB family.</text>
</comment>
<keyword evidence="9" id="KW-1185">Reference proteome</keyword>
<comment type="function">
    <text evidence="6">Bidirectionally degrades single-stranded DNA into large acid-insoluble oligonucleotides, which are then degraded further into small acid-soluble oligonucleotides.</text>
</comment>